<protein>
    <submittedName>
        <fullName evidence="2">Cell envelope integrity protein TolA</fullName>
    </submittedName>
</protein>
<feature type="compositionally biased region" description="Pro residues" evidence="1">
    <location>
        <begin position="108"/>
        <end position="139"/>
    </location>
</feature>
<sequence length="354" mass="37490">MKSLATSTALHAVILTMGLWAFGEPRPLDLTQGESLPVTLVTMEEYSQAMIGAEDAPVAETSTPDPTQTPEQTPMPAENVGDNEVDLESPPRPVPAPRDTVQTATAEAPPPPAPQTPPTPEPEPQVEPEQPVEPQPPEPEAVAEPQPAEPAETAPEPEVIDEAALPAETPPEPQMPQMPQNVPVPQAKPTPPPAQRAAPRPVETRTTETANDDAEKEFDADEIAALLNRDASAGGGARRSTETANLGTTRQTGSKLSQSELDALRAQVSRCWSPPVGLADAGPLLITVTMQLDPTGQLMGMPQIVRGGGSSMVERAAGDAAVRAVRRCAPYSLPADKYDNWANVTMNFDPSQMF</sequence>
<feature type="region of interest" description="Disordered" evidence="1">
    <location>
        <begin position="54"/>
        <end position="212"/>
    </location>
</feature>
<gene>
    <name evidence="2" type="ORF">FPY71_11900</name>
</gene>
<proteinExistence type="predicted"/>
<dbReference type="Gene3D" id="3.30.1150.10">
    <property type="match status" value="1"/>
</dbReference>
<name>A0A5B0DXR0_9HYPH</name>
<dbReference type="RefSeq" id="WP_149300449.1">
    <property type="nucleotide sequence ID" value="NZ_VTWH01000002.1"/>
</dbReference>
<feature type="compositionally biased region" description="Low complexity" evidence="1">
    <location>
        <begin position="60"/>
        <end position="76"/>
    </location>
</feature>
<dbReference type="EMBL" id="VTWH01000002">
    <property type="protein sequence ID" value="KAA0971138.1"/>
    <property type="molecule type" value="Genomic_DNA"/>
</dbReference>
<dbReference type="OrthoDB" id="7161229at2"/>
<dbReference type="AlphaFoldDB" id="A0A5B0DXR0"/>
<feature type="compositionally biased region" description="Polar residues" evidence="1">
    <location>
        <begin position="242"/>
        <end position="254"/>
    </location>
</feature>
<feature type="region of interest" description="Disordered" evidence="1">
    <location>
        <begin position="229"/>
        <end position="254"/>
    </location>
</feature>
<keyword evidence="3" id="KW-1185">Reference proteome</keyword>
<evidence type="ECO:0000313" key="3">
    <source>
        <dbReference type="Proteomes" id="UP000324738"/>
    </source>
</evidence>
<feature type="compositionally biased region" description="Low complexity" evidence="1">
    <location>
        <begin position="140"/>
        <end position="167"/>
    </location>
</feature>
<dbReference type="Proteomes" id="UP000324738">
    <property type="component" value="Unassembled WGS sequence"/>
</dbReference>
<evidence type="ECO:0000256" key="1">
    <source>
        <dbReference type="SAM" id="MobiDB-lite"/>
    </source>
</evidence>
<organism evidence="2 3">
    <name type="scientific">Aureimonas fodinaquatilis</name>
    <dbReference type="NCBI Taxonomy" id="2565783"/>
    <lineage>
        <taxon>Bacteria</taxon>
        <taxon>Pseudomonadati</taxon>
        <taxon>Pseudomonadota</taxon>
        <taxon>Alphaproteobacteria</taxon>
        <taxon>Hyphomicrobiales</taxon>
        <taxon>Aurantimonadaceae</taxon>
        <taxon>Aureimonas</taxon>
    </lineage>
</organism>
<accession>A0A5B0DXR0</accession>
<comment type="caution">
    <text evidence="2">The sequence shown here is derived from an EMBL/GenBank/DDBJ whole genome shotgun (WGS) entry which is preliminary data.</text>
</comment>
<reference evidence="2 3" key="1">
    <citation type="submission" date="2019-08" db="EMBL/GenBank/DDBJ databases">
        <title>Aureimonas fodiniaquatilis sp. nov., isolated from a coal mine wastewater.</title>
        <authorList>
            <person name="Kim W."/>
        </authorList>
    </citation>
    <scope>NUCLEOTIDE SEQUENCE [LARGE SCALE GENOMIC DNA]</scope>
    <source>
        <strain evidence="2 3">CAU 1482</strain>
    </source>
</reference>
<evidence type="ECO:0000313" key="2">
    <source>
        <dbReference type="EMBL" id="KAA0971138.1"/>
    </source>
</evidence>